<reference evidence="1" key="1">
    <citation type="journal article" date="2021" name="Microb. Physiol.">
        <title>Proteogenomic Insights into the Physiology of Marine, Sulfate-Reducing, Filamentous Desulfonema limicola and Desulfonema magnum.</title>
        <authorList>
            <person name="Schnaars V."/>
            <person name="Wohlbrand L."/>
            <person name="Scheve S."/>
            <person name="Hinrichs C."/>
            <person name="Reinhardt R."/>
            <person name="Rabus R."/>
        </authorList>
    </citation>
    <scope>NUCLEOTIDE SEQUENCE</scope>
    <source>
        <strain evidence="1">4be13</strain>
    </source>
</reference>
<dbReference type="Proteomes" id="UP000663722">
    <property type="component" value="Chromosome"/>
</dbReference>
<name>A0A975BX25_9BACT</name>
<accession>A0A975BX25</accession>
<gene>
    <name evidence="1" type="ORF">dnm_092190</name>
</gene>
<dbReference type="EMBL" id="CP061800">
    <property type="protein sequence ID" value="QTA93122.1"/>
    <property type="molecule type" value="Genomic_DNA"/>
</dbReference>
<evidence type="ECO:0000313" key="1">
    <source>
        <dbReference type="EMBL" id="QTA93122.1"/>
    </source>
</evidence>
<keyword evidence="2" id="KW-1185">Reference proteome</keyword>
<proteinExistence type="predicted"/>
<dbReference type="AlphaFoldDB" id="A0A975BX25"/>
<protein>
    <submittedName>
        <fullName evidence="1">Uncharacterized protein</fullName>
    </submittedName>
</protein>
<evidence type="ECO:0000313" key="2">
    <source>
        <dbReference type="Proteomes" id="UP000663722"/>
    </source>
</evidence>
<organism evidence="1 2">
    <name type="scientific">Desulfonema magnum</name>
    <dbReference type="NCBI Taxonomy" id="45655"/>
    <lineage>
        <taxon>Bacteria</taxon>
        <taxon>Pseudomonadati</taxon>
        <taxon>Thermodesulfobacteriota</taxon>
        <taxon>Desulfobacteria</taxon>
        <taxon>Desulfobacterales</taxon>
        <taxon>Desulfococcaceae</taxon>
        <taxon>Desulfonema</taxon>
    </lineage>
</organism>
<sequence>MPKKNVQSLPASSKIISNIFSSLNFLENTYYLCYFYHKKKCQVSGVKGVPKN</sequence>
<dbReference type="KEGG" id="dmm:dnm_092190"/>